<dbReference type="InterPro" id="IPR054093">
    <property type="entry name" value="Androglobin_II"/>
</dbReference>
<evidence type="ECO:0000259" key="1">
    <source>
        <dbReference type="Pfam" id="PF22068"/>
    </source>
</evidence>
<evidence type="ECO:0000313" key="2">
    <source>
        <dbReference type="EMBL" id="VDO98518.1"/>
    </source>
</evidence>
<dbReference type="Proteomes" id="UP000269396">
    <property type="component" value="Unassembled WGS sequence"/>
</dbReference>
<dbReference type="AlphaFoldDB" id="A0A3P8DDB1"/>
<proteinExistence type="predicted"/>
<evidence type="ECO:0000313" key="3">
    <source>
        <dbReference type="Proteomes" id="UP000269396"/>
    </source>
</evidence>
<feature type="domain" description="Androglobin" evidence="1">
    <location>
        <begin position="48"/>
        <end position="109"/>
    </location>
</feature>
<gene>
    <name evidence="2" type="ORF">SMTD_LOCUS3725</name>
</gene>
<reference evidence="2 3" key="1">
    <citation type="submission" date="2018-11" db="EMBL/GenBank/DDBJ databases">
        <authorList>
            <consortium name="Pathogen Informatics"/>
        </authorList>
    </citation>
    <scope>NUCLEOTIDE SEQUENCE [LARGE SCALE GENOMIC DNA]</scope>
    <source>
        <strain>Denwood</strain>
        <strain evidence="3">Zambia</strain>
    </source>
</reference>
<protein>
    <recommendedName>
        <fullName evidence="1">Androglobin domain-containing protein</fullName>
    </recommendedName>
</protein>
<name>A0A3P8DDB1_9TREM</name>
<accession>A0A3P8DDB1</accession>
<sequence length="261" mass="29841">MKYLLFFLASFIKDDNANSQNNSPDNLQSTTYGINSSIQTLPSTLSTSNHPSTLLIESYHWNKSIQGDPMKYLETTGTSSISLLLSFSRYCYKLIIYAPLGYIITILGRQRSFIHRNDQFIKSSNLSNKDIHQSINILFDDYDYILLNGITICPLLIKYYANQLIHCMYNIGQAIEVLVHLTEIYVSYMTTNTITTTTTTNTTTTITNHSNNNNSSIVINNTELNELEFKDKFKNAINNLITKENELKQLLSIWPNQKDCN</sequence>
<keyword evidence="3" id="KW-1185">Reference proteome</keyword>
<dbReference type="EMBL" id="UZAL01007602">
    <property type="protein sequence ID" value="VDO98518.1"/>
    <property type="molecule type" value="Genomic_DNA"/>
</dbReference>
<organism evidence="2 3">
    <name type="scientific">Schistosoma mattheei</name>
    <dbReference type="NCBI Taxonomy" id="31246"/>
    <lineage>
        <taxon>Eukaryota</taxon>
        <taxon>Metazoa</taxon>
        <taxon>Spiralia</taxon>
        <taxon>Lophotrochozoa</taxon>
        <taxon>Platyhelminthes</taxon>
        <taxon>Trematoda</taxon>
        <taxon>Digenea</taxon>
        <taxon>Strigeidida</taxon>
        <taxon>Schistosomatoidea</taxon>
        <taxon>Schistosomatidae</taxon>
        <taxon>Schistosoma</taxon>
    </lineage>
</organism>
<dbReference type="Pfam" id="PF22068">
    <property type="entry name" value="Androglobin_II"/>
    <property type="match status" value="1"/>
</dbReference>